<gene>
    <name evidence="2" type="ORF">CLEI1391_LOCUS46</name>
</gene>
<feature type="region of interest" description="Disordered" evidence="1">
    <location>
        <begin position="258"/>
        <end position="376"/>
    </location>
</feature>
<accession>A0A7S0N7R9</accession>
<proteinExistence type="predicted"/>
<name>A0A7S0N7R9_9CHLO</name>
<feature type="compositionally biased region" description="Polar residues" evidence="1">
    <location>
        <begin position="289"/>
        <end position="299"/>
    </location>
</feature>
<evidence type="ECO:0000256" key="1">
    <source>
        <dbReference type="SAM" id="MobiDB-lite"/>
    </source>
</evidence>
<evidence type="ECO:0000313" key="2">
    <source>
        <dbReference type="EMBL" id="CAD8661580.1"/>
    </source>
</evidence>
<feature type="compositionally biased region" description="Low complexity" evidence="1">
    <location>
        <begin position="318"/>
        <end position="357"/>
    </location>
</feature>
<protein>
    <submittedName>
        <fullName evidence="2">Uncharacterized protein</fullName>
    </submittedName>
</protein>
<reference evidence="2" key="1">
    <citation type="submission" date="2021-01" db="EMBL/GenBank/DDBJ databases">
        <authorList>
            <person name="Corre E."/>
            <person name="Pelletier E."/>
            <person name="Niang G."/>
            <person name="Scheremetjew M."/>
            <person name="Finn R."/>
            <person name="Kale V."/>
            <person name="Holt S."/>
            <person name="Cochrane G."/>
            <person name="Meng A."/>
            <person name="Brown T."/>
            <person name="Cohen L."/>
        </authorList>
    </citation>
    <scope>NUCLEOTIDE SEQUENCE</scope>
    <source>
        <strain evidence="2">SAG 11-49</strain>
    </source>
</reference>
<dbReference type="AlphaFoldDB" id="A0A7S0N7R9"/>
<dbReference type="EMBL" id="HBFB01000090">
    <property type="protein sequence ID" value="CAD8661580.1"/>
    <property type="molecule type" value="Transcribed_RNA"/>
</dbReference>
<sequence length="391" mass="40763">MFHGQGNLGGPKMGLPAASQDAFYVLATDNGTSALDLSQLMASSSSIHQDLGPGSNNGMFIDMPLQVGAGALNNLDGANPSTQIHLLAASAARDSLYMQQQAMPGALGSGGQLDAWGTPGLLSLQDQHLGGGNGLMGLRQGGLVQDDLQTTLLLQQLQQLQLHQQQQQQQQAVAAAAAALQQQQAQHLAEQQLLAQLTAASQMQQLQPFQLQSSLQVQRLMQSMAQSRRGGARMAVGSRNVPIMAAQRPMPQAAANGRMHGMQMGGKPAGAAIKAQPPSWAGADWNPRAQAQATPTSGTGVFLPNMPAPKESSKPRTSDAASVATDARAAQRAHTHAQAQQHAHASPSSSHSAGSQGEPKSMASEPPMLGTNLDSNFSTITSQLSAFYEDP</sequence>
<organism evidence="2">
    <name type="scientific">Chlamydomonas leiostraca</name>
    <dbReference type="NCBI Taxonomy" id="1034604"/>
    <lineage>
        <taxon>Eukaryota</taxon>
        <taxon>Viridiplantae</taxon>
        <taxon>Chlorophyta</taxon>
        <taxon>core chlorophytes</taxon>
        <taxon>Chlorophyceae</taxon>
        <taxon>CS clade</taxon>
        <taxon>Chlamydomonadales</taxon>
        <taxon>Chlamydomonadaceae</taxon>
        <taxon>Chlamydomonas</taxon>
    </lineage>
</organism>